<gene>
    <name evidence="3" type="ORF">ANIA_08574</name>
</gene>
<dbReference type="InParanoid" id="Q5AT06"/>
<dbReference type="HOGENOM" id="CLU_1820352_0_0_1"/>
<protein>
    <submittedName>
        <fullName evidence="3">Uncharacterized protein</fullName>
    </submittedName>
</protein>
<evidence type="ECO:0000313" key="3">
    <source>
        <dbReference type="EMBL" id="CBF80828.1"/>
    </source>
</evidence>
<dbReference type="OMA" id="YKSANME"/>
<keyword evidence="1" id="KW-0175">Coiled coil</keyword>
<feature type="region of interest" description="Disordered" evidence="2">
    <location>
        <begin position="83"/>
        <end position="118"/>
    </location>
</feature>
<sequence>MLACGVAWQVWLIANQRRIMISYVTYLQDSIIFLSLIEAVQNSAKLDKQDIIQYQNRDYFGVHHSYRTANMEANYLRHLAREESRKRRRSSSAHLSSQFDRRSQTRPRITRSPSESFQSPSVNILSFEEQRQALELRQIEIKLRREEEEVRALQLQNEEKELEFMERRRRLQEFDF</sequence>
<feature type="coiled-coil region" evidence="1">
    <location>
        <begin position="129"/>
        <end position="175"/>
    </location>
</feature>
<dbReference type="OrthoDB" id="10557503at2759"/>
<dbReference type="KEGG" id="ani:ANIA_08574"/>
<reference evidence="4" key="1">
    <citation type="journal article" date="2005" name="Nature">
        <title>Sequencing of Aspergillus nidulans and comparative analysis with A. fumigatus and A. oryzae.</title>
        <authorList>
            <person name="Galagan J.E."/>
            <person name="Calvo S.E."/>
            <person name="Cuomo C."/>
            <person name="Ma L.J."/>
            <person name="Wortman J.R."/>
            <person name="Batzoglou S."/>
            <person name="Lee S.I."/>
            <person name="Basturkmen M."/>
            <person name="Spevak C.C."/>
            <person name="Clutterbuck J."/>
            <person name="Kapitonov V."/>
            <person name="Jurka J."/>
            <person name="Scazzocchio C."/>
            <person name="Farman M."/>
            <person name="Butler J."/>
            <person name="Purcell S."/>
            <person name="Harris S."/>
            <person name="Braus G.H."/>
            <person name="Draht O."/>
            <person name="Busch S."/>
            <person name="D'Enfert C."/>
            <person name="Bouchier C."/>
            <person name="Goldman G.H."/>
            <person name="Bell-Pedersen D."/>
            <person name="Griffiths-Jones S."/>
            <person name="Doonan J.H."/>
            <person name="Yu J."/>
            <person name="Vienken K."/>
            <person name="Pain A."/>
            <person name="Freitag M."/>
            <person name="Selker E.U."/>
            <person name="Archer D.B."/>
            <person name="Penalva M.A."/>
            <person name="Oakley B.R."/>
            <person name="Momany M."/>
            <person name="Tanaka T."/>
            <person name="Kumagai T."/>
            <person name="Asai K."/>
            <person name="Machida M."/>
            <person name="Nierman W.C."/>
            <person name="Denning D.W."/>
            <person name="Caddick M."/>
            <person name="Hynes M."/>
            <person name="Paoletti M."/>
            <person name="Fischer R."/>
            <person name="Miller B."/>
            <person name="Dyer P."/>
            <person name="Sachs M.S."/>
            <person name="Osmani S.A."/>
            <person name="Birren B.W."/>
        </authorList>
    </citation>
    <scope>NUCLEOTIDE SEQUENCE [LARGE SCALE GENOMIC DNA]</scope>
    <source>
        <strain evidence="4">FGSC A4 / ATCC 38163 / CBS 112.46 / NRRL 194 / M139</strain>
    </source>
</reference>
<evidence type="ECO:0000256" key="1">
    <source>
        <dbReference type="SAM" id="Coils"/>
    </source>
</evidence>
<keyword evidence="4" id="KW-1185">Reference proteome</keyword>
<reference evidence="4" key="2">
    <citation type="journal article" date="2009" name="Fungal Genet. Biol.">
        <title>The 2008 update of the Aspergillus nidulans genome annotation: a community effort.</title>
        <authorList>
            <person name="Wortman J.R."/>
            <person name="Gilsenan J.M."/>
            <person name="Joardar V."/>
            <person name="Deegan J."/>
            <person name="Clutterbuck J."/>
            <person name="Andersen M.R."/>
            <person name="Archer D."/>
            <person name="Bencina M."/>
            <person name="Braus G."/>
            <person name="Coutinho P."/>
            <person name="von Dohren H."/>
            <person name="Doonan J."/>
            <person name="Driessen A.J."/>
            <person name="Durek P."/>
            <person name="Espeso E."/>
            <person name="Fekete E."/>
            <person name="Flipphi M."/>
            <person name="Estrada C.G."/>
            <person name="Geysens S."/>
            <person name="Goldman G."/>
            <person name="de Groot P.W."/>
            <person name="Hansen K."/>
            <person name="Harris S.D."/>
            <person name="Heinekamp T."/>
            <person name="Helmstaedt K."/>
            <person name="Henrissat B."/>
            <person name="Hofmann G."/>
            <person name="Homan T."/>
            <person name="Horio T."/>
            <person name="Horiuchi H."/>
            <person name="James S."/>
            <person name="Jones M."/>
            <person name="Karaffa L."/>
            <person name="Karanyi Z."/>
            <person name="Kato M."/>
            <person name="Keller N."/>
            <person name="Kelly D.E."/>
            <person name="Kiel J.A."/>
            <person name="Kim J.M."/>
            <person name="van der Klei I.J."/>
            <person name="Klis F.M."/>
            <person name="Kovalchuk A."/>
            <person name="Krasevec N."/>
            <person name="Kubicek C.P."/>
            <person name="Liu B."/>
            <person name="Maccabe A."/>
            <person name="Meyer V."/>
            <person name="Mirabito P."/>
            <person name="Miskei M."/>
            <person name="Mos M."/>
            <person name="Mullins J."/>
            <person name="Nelson D.R."/>
            <person name="Nielsen J."/>
            <person name="Oakley B.R."/>
            <person name="Osmani S.A."/>
            <person name="Pakula T."/>
            <person name="Paszewski A."/>
            <person name="Paulsen I."/>
            <person name="Pilsyk S."/>
            <person name="Pocsi I."/>
            <person name="Punt P.J."/>
            <person name="Ram A.F."/>
            <person name="Ren Q."/>
            <person name="Robellet X."/>
            <person name="Robson G."/>
            <person name="Seiboth B."/>
            <person name="van Solingen P."/>
            <person name="Specht T."/>
            <person name="Sun J."/>
            <person name="Taheri-Talesh N."/>
            <person name="Takeshita N."/>
            <person name="Ussery D."/>
            <person name="vanKuyk P.A."/>
            <person name="Visser H."/>
            <person name="van de Vondervoort P.J."/>
            <person name="de Vries R.P."/>
            <person name="Walton J."/>
            <person name="Xiang X."/>
            <person name="Xiong Y."/>
            <person name="Zeng A.P."/>
            <person name="Brandt B.W."/>
            <person name="Cornell M.J."/>
            <person name="van den Hondel C.A."/>
            <person name="Visser J."/>
            <person name="Oliver S.G."/>
            <person name="Turner G."/>
        </authorList>
    </citation>
    <scope>GENOME REANNOTATION</scope>
    <source>
        <strain evidence="4">FGSC A4 / ATCC 38163 / CBS 112.46 / NRRL 194 / M139</strain>
    </source>
</reference>
<proteinExistence type="predicted"/>
<accession>Q5AT06</accession>
<dbReference type="GeneID" id="2868646"/>
<dbReference type="VEuPathDB" id="FungiDB:AN8574"/>
<evidence type="ECO:0000256" key="2">
    <source>
        <dbReference type="SAM" id="MobiDB-lite"/>
    </source>
</evidence>
<accession>C8VEU5</accession>
<name>Q5AT06_EMENI</name>
<dbReference type="EMBL" id="BN001305">
    <property type="protein sequence ID" value="CBF80828.1"/>
    <property type="molecule type" value="Genomic_DNA"/>
</dbReference>
<dbReference type="AlphaFoldDB" id="Q5AT06"/>
<dbReference type="RefSeq" id="XP_681843.1">
    <property type="nucleotide sequence ID" value="XM_676751.1"/>
</dbReference>
<organism evidence="3 4">
    <name type="scientific">Emericella nidulans (strain FGSC A4 / ATCC 38163 / CBS 112.46 / NRRL 194 / M139)</name>
    <name type="common">Aspergillus nidulans</name>
    <dbReference type="NCBI Taxonomy" id="227321"/>
    <lineage>
        <taxon>Eukaryota</taxon>
        <taxon>Fungi</taxon>
        <taxon>Dikarya</taxon>
        <taxon>Ascomycota</taxon>
        <taxon>Pezizomycotina</taxon>
        <taxon>Eurotiomycetes</taxon>
        <taxon>Eurotiomycetidae</taxon>
        <taxon>Eurotiales</taxon>
        <taxon>Aspergillaceae</taxon>
        <taxon>Aspergillus</taxon>
        <taxon>Aspergillus subgen. Nidulantes</taxon>
    </lineage>
</organism>
<evidence type="ECO:0000313" key="4">
    <source>
        <dbReference type="Proteomes" id="UP000000560"/>
    </source>
</evidence>
<dbReference type="Proteomes" id="UP000000560">
    <property type="component" value="Chromosome V"/>
</dbReference>